<comment type="catalytic activity">
    <reaction evidence="1">
        <text>Hydrolysis of terminal non-reducing beta-D-galactose residues in beta-D-galactosides.</text>
        <dbReference type="EC" id="3.2.1.23"/>
    </reaction>
</comment>
<dbReference type="Pfam" id="PF02140">
    <property type="entry name" value="SUEL_Lectin"/>
    <property type="match status" value="1"/>
</dbReference>
<sequence>MIFLLRWEGLYDFEGGKDLVRFVKLVADAGLYAHIRIGPYVCAEWNYGGFPLWLHFIPGIQLRTDNEPYKAEMKRFTAKIVSMLKDENLYASQGGPIILSQIENEYGNIDKDYGPAAQTYIKWAASMATSLNTGVPWVMCQQRDAPDSMINTCNGFYCDGFTPNSKNKPAMWTENWTGWYFSFGGAVPYRPVEDLAFAVARFYQRGGTFQNYYMYHGGSNFGRTTGGPFISTSYDFDAPLDEYGVPRQPKWGDLKDLHKAIKLCEEALVETVPKKNFTCLQCRDVWFRLLCIKLHQHVLLFWQILIPNMTQLQAITGDLITYLLGLLASCPTAKMLCTTLQRFVPASVGDELSDSKANSSDWGYIREPIGISSNDAFNRRGLLEQINTTADQSDYLWYSISTHIKGDEPFLNVASQTTIHVKSLGCCPKSVRVMFKQTNFDAPSGDGPLAIDFTGMTKGEAWVNGQGIGRYWPVYNAPSGSCSKCNYKGEYSPSKCLKNCGKPSQKFFGTPQGKCGSFSHGECRSTNALSILQKACIGLRSCSIGVTTSTFGDPCKNVVKSLAVEASCA</sequence>
<dbReference type="FunFam" id="3.20.20.80:FF:000006">
    <property type="entry name" value="Beta-galactosidase"/>
    <property type="match status" value="1"/>
</dbReference>
<feature type="domain" description="SUEL-type lectin" evidence="7">
    <location>
        <begin position="508"/>
        <end position="569"/>
    </location>
</feature>
<dbReference type="CDD" id="cd22842">
    <property type="entry name" value="Gal_Rha_Lectin_BGal"/>
    <property type="match status" value="1"/>
</dbReference>
<evidence type="ECO:0000256" key="3">
    <source>
        <dbReference type="ARBA" id="ARBA00012756"/>
    </source>
</evidence>
<dbReference type="Gene3D" id="2.60.120.740">
    <property type="match status" value="1"/>
</dbReference>
<dbReference type="InterPro" id="IPR043159">
    <property type="entry name" value="Lectin_gal-bd_sf"/>
</dbReference>
<dbReference type="GO" id="GO:0004565">
    <property type="term" value="F:beta-galactosidase activity"/>
    <property type="evidence" value="ECO:0007669"/>
    <property type="project" value="UniProtKB-EC"/>
</dbReference>
<keyword evidence="4" id="KW-0732">Signal</keyword>
<organism evidence="8 9">
    <name type="scientific">Artemisia annua</name>
    <name type="common">Sweet wormwood</name>
    <dbReference type="NCBI Taxonomy" id="35608"/>
    <lineage>
        <taxon>Eukaryota</taxon>
        <taxon>Viridiplantae</taxon>
        <taxon>Streptophyta</taxon>
        <taxon>Embryophyta</taxon>
        <taxon>Tracheophyta</taxon>
        <taxon>Spermatophyta</taxon>
        <taxon>Magnoliopsida</taxon>
        <taxon>eudicotyledons</taxon>
        <taxon>Gunneridae</taxon>
        <taxon>Pentapetalae</taxon>
        <taxon>asterids</taxon>
        <taxon>campanulids</taxon>
        <taxon>Asterales</taxon>
        <taxon>Asteraceae</taxon>
        <taxon>Asteroideae</taxon>
        <taxon>Anthemideae</taxon>
        <taxon>Artemisiinae</taxon>
        <taxon>Artemisia</taxon>
    </lineage>
</organism>
<dbReference type="STRING" id="35608.A0A2U1NPY4"/>
<dbReference type="InterPro" id="IPR019801">
    <property type="entry name" value="Glyco_hydro_35_CS"/>
</dbReference>
<dbReference type="Proteomes" id="UP000245207">
    <property type="component" value="Unassembled WGS sequence"/>
</dbReference>
<evidence type="ECO:0000313" key="9">
    <source>
        <dbReference type="Proteomes" id="UP000245207"/>
    </source>
</evidence>
<evidence type="ECO:0000256" key="4">
    <source>
        <dbReference type="ARBA" id="ARBA00022729"/>
    </source>
</evidence>
<name>A0A2U1NPY4_ARTAN</name>
<evidence type="ECO:0000259" key="7">
    <source>
        <dbReference type="PROSITE" id="PS50228"/>
    </source>
</evidence>
<dbReference type="PROSITE" id="PS01182">
    <property type="entry name" value="GLYCOSYL_HYDROL_F35"/>
    <property type="match status" value="1"/>
</dbReference>
<keyword evidence="5" id="KW-0378">Hydrolase</keyword>
<protein>
    <recommendedName>
        <fullName evidence="3">beta-galactosidase</fullName>
        <ecNumber evidence="3">3.2.1.23</ecNumber>
    </recommendedName>
</protein>
<dbReference type="Pfam" id="PF21467">
    <property type="entry name" value="BetaGal_gal-bd"/>
    <property type="match status" value="1"/>
</dbReference>
<dbReference type="EMBL" id="PKPP01002400">
    <property type="protein sequence ID" value="PWA75510.1"/>
    <property type="molecule type" value="Genomic_DNA"/>
</dbReference>
<accession>A0A2U1NPY4</accession>
<dbReference type="Pfam" id="PF01301">
    <property type="entry name" value="Glyco_hydro_35"/>
    <property type="match status" value="1"/>
</dbReference>
<dbReference type="InterPro" id="IPR001944">
    <property type="entry name" value="Glycoside_Hdrlase_35"/>
</dbReference>
<dbReference type="GO" id="GO:0005975">
    <property type="term" value="P:carbohydrate metabolic process"/>
    <property type="evidence" value="ECO:0007669"/>
    <property type="project" value="InterPro"/>
</dbReference>
<comment type="similarity">
    <text evidence="2">Belongs to the glycosyl hydrolase 35 family.</text>
</comment>
<evidence type="ECO:0000256" key="2">
    <source>
        <dbReference type="ARBA" id="ARBA00009809"/>
    </source>
</evidence>
<dbReference type="PROSITE" id="PS50228">
    <property type="entry name" value="SUEL_LECTIN"/>
    <property type="match status" value="1"/>
</dbReference>
<dbReference type="EC" id="3.2.1.23" evidence="3"/>
<dbReference type="PRINTS" id="PR00742">
    <property type="entry name" value="GLHYDRLASE35"/>
</dbReference>
<dbReference type="OrthoDB" id="1657402at2759"/>
<keyword evidence="6" id="KW-0326">Glycosidase</keyword>
<dbReference type="GO" id="GO:0030246">
    <property type="term" value="F:carbohydrate binding"/>
    <property type="evidence" value="ECO:0007669"/>
    <property type="project" value="InterPro"/>
</dbReference>
<dbReference type="SUPFAM" id="SSF51445">
    <property type="entry name" value="(Trans)glycosidases"/>
    <property type="match status" value="1"/>
</dbReference>
<dbReference type="InterPro" id="IPR031330">
    <property type="entry name" value="Gly_Hdrlase_35_cat"/>
</dbReference>
<keyword evidence="9" id="KW-1185">Reference proteome</keyword>
<evidence type="ECO:0000313" key="8">
    <source>
        <dbReference type="EMBL" id="PWA75510.1"/>
    </source>
</evidence>
<evidence type="ECO:0000256" key="5">
    <source>
        <dbReference type="ARBA" id="ARBA00022801"/>
    </source>
</evidence>
<gene>
    <name evidence="8" type="ORF">CTI12_AA242610</name>
</gene>
<dbReference type="InterPro" id="IPR048913">
    <property type="entry name" value="BetaGal_gal-bd"/>
</dbReference>
<dbReference type="Gene3D" id="3.20.20.80">
    <property type="entry name" value="Glycosidases"/>
    <property type="match status" value="1"/>
</dbReference>
<reference evidence="8 9" key="1">
    <citation type="journal article" date="2018" name="Mol. Plant">
        <title>The genome of Artemisia annua provides insight into the evolution of Asteraceae family and artemisinin biosynthesis.</title>
        <authorList>
            <person name="Shen Q."/>
            <person name="Zhang L."/>
            <person name="Liao Z."/>
            <person name="Wang S."/>
            <person name="Yan T."/>
            <person name="Shi P."/>
            <person name="Liu M."/>
            <person name="Fu X."/>
            <person name="Pan Q."/>
            <person name="Wang Y."/>
            <person name="Lv Z."/>
            <person name="Lu X."/>
            <person name="Zhang F."/>
            <person name="Jiang W."/>
            <person name="Ma Y."/>
            <person name="Chen M."/>
            <person name="Hao X."/>
            <person name="Li L."/>
            <person name="Tang Y."/>
            <person name="Lv G."/>
            <person name="Zhou Y."/>
            <person name="Sun X."/>
            <person name="Brodelius P.E."/>
            <person name="Rose J.K.C."/>
            <person name="Tang K."/>
        </authorList>
    </citation>
    <scope>NUCLEOTIDE SEQUENCE [LARGE SCALE GENOMIC DNA]</scope>
    <source>
        <strain evidence="9">cv. Huhao1</strain>
        <tissue evidence="8">Leaf</tissue>
    </source>
</reference>
<dbReference type="SUPFAM" id="SSF49785">
    <property type="entry name" value="Galactose-binding domain-like"/>
    <property type="match status" value="1"/>
</dbReference>
<evidence type="ECO:0000256" key="6">
    <source>
        <dbReference type="ARBA" id="ARBA00023295"/>
    </source>
</evidence>
<dbReference type="InterPro" id="IPR008979">
    <property type="entry name" value="Galactose-bd-like_sf"/>
</dbReference>
<dbReference type="PANTHER" id="PTHR23421">
    <property type="entry name" value="BETA-GALACTOSIDASE RELATED"/>
    <property type="match status" value="1"/>
</dbReference>
<evidence type="ECO:0000256" key="1">
    <source>
        <dbReference type="ARBA" id="ARBA00001412"/>
    </source>
</evidence>
<proteinExistence type="inferred from homology"/>
<dbReference type="InterPro" id="IPR017853">
    <property type="entry name" value="GH"/>
</dbReference>
<dbReference type="AlphaFoldDB" id="A0A2U1NPY4"/>
<comment type="caution">
    <text evidence="8">The sequence shown here is derived from an EMBL/GenBank/DDBJ whole genome shotgun (WGS) entry which is preliminary data.</text>
</comment>
<dbReference type="InterPro" id="IPR000922">
    <property type="entry name" value="Lectin_gal-bd_dom"/>
</dbReference>